<gene>
    <name evidence="1" type="ORF">T440DRAFT_134397</name>
</gene>
<dbReference type="EMBL" id="MU006312">
    <property type="protein sequence ID" value="KAF2849337.1"/>
    <property type="molecule type" value="Genomic_DNA"/>
</dbReference>
<accession>A0A6A7B3T2</accession>
<organism evidence="1 2">
    <name type="scientific">Plenodomus tracheiphilus IPT5</name>
    <dbReference type="NCBI Taxonomy" id="1408161"/>
    <lineage>
        <taxon>Eukaryota</taxon>
        <taxon>Fungi</taxon>
        <taxon>Dikarya</taxon>
        <taxon>Ascomycota</taxon>
        <taxon>Pezizomycotina</taxon>
        <taxon>Dothideomycetes</taxon>
        <taxon>Pleosporomycetidae</taxon>
        <taxon>Pleosporales</taxon>
        <taxon>Pleosporineae</taxon>
        <taxon>Leptosphaeriaceae</taxon>
        <taxon>Plenodomus</taxon>
    </lineage>
</organism>
<name>A0A6A7B3T2_9PLEO</name>
<evidence type="ECO:0000313" key="1">
    <source>
        <dbReference type="EMBL" id="KAF2849337.1"/>
    </source>
</evidence>
<dbReference type="Proteomes" id="UP000799423">
    <property type="component" value="Unassembled WGS sequence"/>
</dbReference>
<evidence type="ECO:0000313" key="2">
    <source>
        <dbReference type="Proteomes" id="UP000799423"/>
    </source>
</evidence>
<dbReference type="AlphaFoldDB" id="A0A6A7B3T2"/>
<keyword evidence="2" id="KW-1185">Reference proteome</keyword>
<protein>
    <submittedName>
        <fullName evidence="1">Uncharacterized protein</fullName>
    </submittedName>
</protein>
<proteinExistence type="predicted"/>
<sequence length="91" mass="10314">MGGLVSPSLFLSHSHTHSLSLCVCVCQRRPGDINARIYICNTHTSKCNLVCLDNTTCIFSDWQYRRHTPWSACLTLAWPVTRRSIRGAQHL</sequence>
<reference evidence="1" key="1">
    <citation type="submission" date="2020-01" db="EMBL/GenBank/DDBJ databases">
        <authorList>
            <consortium name="DOE Joint Genome Institute"/>
            <person name="Haridas S."/>
            <person name="Albert R."/>
            <person name="Binder M."/>
            <person name="Bloem J."/>
            <person name="Labutti K."/>
            <person name="Salamov A."/>
            <person name="Andreopoulos B."/>
            <person name="Baker S.E."/>
            <person name="Barry K."/>
            <person name="Bills G."/>
            <person name="Bluhm B.H."/>
            <person name="Cannon C."/>
            <person name="Castanera R."/>
            <person name="Culley D.E."/>
            <person name="Daum C."/>
            <person name="Ezra D."/>
            <person name="Gonzalez J.B."/>
            <person name="Henrissat B."/>
            <person name="Kuo A."/>
            <person name="Liang C."/>
            <person name="Lipzen A."/>
            <person name="Lutzoni F."/>
            <person name="Magnuson J."/>
            <person name="Mondo S."/>
            <person name="Nolan M."/>
            <person name="Ohm R."/>
            <person name="Pangilinan J."/>
            <person name="Park H.-J."/>
            <person name="Ramirez L."/>
            <person name="Alfaro M."/>
            <person name="Sun H."/>
            <person name="Tritt A."/>
            <person name="Yoshinaga Y."/>
            <person name="Zwiers L.-H."/>
            <person name="Turgeon B.G."/>
            <person name="Goodwin S.B."/>
            <person name="Spatafora J.W."/>
            <person name="Crous P.W."/>
            <person name="Grigoriev I.V."/>
        </authorList>
    </citation>
    <scope>NUCLEOTIDE SEQUENCE</scope>
    <source>
        <strain evidence="1">IPT5</strain>
    </source>
</reference>